<evidence type="ECO:0000313" key="2">
    <source>
        <dbReference type="EMBL" id="TXF88518.1"/>
    </source>
</evidence>
<organism evidence="2 3">
    <name type="scientific">Neolewinella aurantiaca</name>
    <dbReference type="NCBI Taxonomy" id="2602767"/>
    <lineage>
        <taxon>Bacteria</taxon>
        <taxon>Pseudomonadati</taxon>
        <taxon>Bacteroidota</taxon>
        <taxon>Saprospiria</taxon>
        <taxon>Saprospirales</taxon>
        <taxon>Lewinellaceae</taxon>
        <taxon>Neolewinella</taxon>
    </lineage>
</organism>
<feature type="chain" id="PRO_5022754539" evidence="1">
    <location>
        <begin position="17"/>
        <end position="258"/>
    </location>
</feature>
<reference evidence="2 3" key="1">
    <citation type="submission" date="2019-08" db="EMBL/GenBank/DDBJ databases">
        <title>Lewinella sp. strain SSH13 Genome sequencing and assembly.</title>
        <authorList>
            <person name="Kim I."/>
        </authorList>
    </citation>
    <scope>NUCLEOTIDE SEQUENCE [LARGE SCALE GENOMIC DNA]</scope>
    <source>
        <strain evidence="2 3">SSH13</strain>
    </source>
</reference>
<keyword evidence="3" id="KW-1185">Reference proteome</keyword>
<name>A0A5C7FE51_9BACT</name>
<dbReference type="InterPro" id="IPR011042">
    <property type="entry name" value="6-blade_b-propeller_TolB-like"/>
</dbReference>
<dbReference type="Gene3D" id="2.120.10.30">
    <property type="entry name" value="TolB, C-terminal domain"/>
    <property type="match status" value="1"/>
</dbReference>
<dbReference type="OrthoDB" id="1143207at2"/>
<accession>A0A5C7FE51</accession>
<gene>
    <name evidence="2" type="ORF">FUA23_14635</name>
</gene>
<dbReference type="AlphaFoldDB" id="A0A5C7FE51"/>
<dbReference type="Proteomes" id="UP000321907">
    <property type="component" value="Unassembled WGS sequence"/>
</dbReference>
<evidence type="ECO:0000256" key="1">
    <source>
        <dbReference type="SAM" id="SignalP"/>
    </source>
</evidence>
<dbReference type="EMBL" id="VOXD01000022">
    <property type="protein sequence ID" value="TXF88518.1"/>
    <property type="molecule type" value="Genomic_DNA"/>
</dbReference>
<evidence type="ECO:0000313" key="3">
    <source>
        <dbReference type="Proteomes" id="UP000321907"/>
    </source>
</evidence>
<dbReference type="SUPFAM" id="SSF101898">
    <property type="entry name" value="NHL repeat"/>
    <property type="match status" value="1"/>
</dbReference>
<dbReference type="RefSeq" id="WP_147931500.1">
    <property type="nucleotide sequence ID" value="NZ_VOXD01000022.1"/>
</dbReference>
<protein>
    <submittedName>
        <fullName evidence="2">Uncharacterized protein</fullName>
    </submittedName>
</protein>
<keyword evidence="1" id="KW-0732">Signal</keyword>
<feature type="signal peptide" evidence="1">
    <location>
        <begin position="1"/>
        <end position="16"/>
    </location>
</feature>
<proteinExistence type="predicted"/>
<sequence>MRLLLPLLLCFSCVTAKPVVGPDVIDFFIDNAGRKYYLLSDDRFITYNELGQNHFSYYDSSLGAPGGIDVSDPFAILLFYPEYGTVVVVDRTLSEVSRIDLFSLKDVRQPEVIARASNQGIWIFDSWDNRLKLLDPQGTLRLQSNDLKLELRPTSSPVALYVDRSTVLLHYAEENKLAVFTNYGRFERWVELPAAEQLGWRAPILTGNSSAGHWAYRAGNDTAGPQVQSGLRGKLFDSPEGIYYLDDLGEAQLKTKEK</sequence>
<comment type="caution">
    <text evidence="2">The sequence shown here is derived from an EMBL/GenBank/DDBJ whole genome shotgun (WGS) entry which is preliminary data.</text>
</comment>